<organism evidence="1 2">
    <name type="scientific">Actinoallomurus acaciae</name>
    <dbReference type="NCBI Taxonomy" id="502577"/>
    <lineage>
        <taxon>Bacteria</taxon>
        <taxon>Bacillati</taxon>
        <taxon>Actinomycetota</taxon>
        <taxon>Actinomycetes</taxon>
        <taxon>Streptosporangiales</taxon>
        <taxon>Thermomonosporaceae</taxon>
        <taxon>Actinoallomurus</taxon>
    </lineage>
</organism>
<dbReference type="EMBL" id="JBHLZP010000085">
    <property type="protein sequence ID" value="MFB9833342.1"/>
    <property type="molecule type" value="Genomic_DNA"/>
</dbReference>
<comment type="caution">
    <text evidence="1">The sequence shown here is derived from an EMBL/GenBank/DDBJ whole genome shotgun (WGS) entry which is preliminary data.</text>
</comment>
<dbReference type="Proteomes" id="UP001589627">
    <property type="component" value="Unassembled WGS sequence"/>
</dbReference>
<gene>
    <name evidence="1" type="ORF">ACFFNX_14200</name>
</gene>
<protein>
    <submittedName>
        <fullName evidence="1">Uncharacterized protein</fullName>
    </submittedName>
</protein>
<keyword evidence="2" id="KW-1185">Reference proteome</keyword>
<accession>A0ABV5YH06</accession>
<name>A0ABV5YH06_9ACTN</name>
<reference evidence="1 2" key="1">
    <citation type="submission" date="2024-09" db="EMBL/GenBank/DDBJ databases">
        <authorList>
            <person name="Sun Q."/>
            <person name="Mori K."/>
        </authorList>
    </citation>
    <scope>NUCLEOTIDE SEQUENCE [LARGE SCALE GENOMIC DNA]</scope>
    <source>
        <strain evidence="1 2">TBRC 0563</strain>
    </source>
</reference>
<evidence type="ECO:0000313" key="2">
    <source>
        <dbReference type="Proteomes" id="UP001589627"/>
    </source>
</evidence>
<sequence length="78" mass="8315">MARLVRWAAVHGRTPGRSRRPGDAAGILAEQADDIAWRTWLGLSLVWGHPLSSTVAVFLAASVLADVHHAGVVSHRVG</sequence>
<evidence type="ECO:0000313" key="1">
    <source>
        <dbReference type="EMBL" id="MFB9833342.1"/>
    </source>
</evidence>
<proteinExistence type="predicted"/>
<dbReference type="RefSeq" id="WP_378200795.1">
    <property type="nucleotide sequence ID" value="NZ_JBHLZP010000085.1"/>
</dbReference>